<dbReference type="Gene3D" id="3.30.1240.10">
    <property type="match status" value="1"/>
</dbReference>
<dbReference type="AlphaFoldDB" id="A0A6I2V224"/>
<gene>
    <name evidence="1" type="ORF">FYJ78_11030</name>
</gene>
<sequence length="257" mass="28517">MKIAASDYDGTLFRNDTIAAADAQGVHRWREAGHLFGVVTGRDYGMLAPQLRHYGIESDYAVCNNGGLICKADGTPLWQGRIPLQTLAEMVREPGVRRSFHFAFSAADKTYLYHEREGSWISREAKQWDFTIVPITEQDIMSLPQIHQFSLGYPDPSESAEVSEILNARYGDVIHAYPNRCSLDITPKGISKEQGIRKLIELMGWSSPEIYTIGDEINDLPMIEAFGGFTVDTARDAIKAKARGVYAGVGAMLEANI</sequence>
<dbReference type="Gene3D" id="3.40.50.1000">
    <property type="entry name" value="HAD superfamily/HAD-like"/>
    <property type="match status" value="1"/>
</dbReference>
<dbReference type="SUPFAM" id="SSF56784">
    <property type="entry name" value="HAD-like"/>
    <property type="match status" value="1"/>
</dbReference>
<reference evidence="1 2" key="1">
    <citation type="submission" date="2019-08" db="EMBL/GenBank/DDBJ databases">
        <title>In-depth cultivation of the pig gut microbiome towards novel bacterial diversity and tailored functional studies.</title>
        <authorList>
            <person name="Wylensek D."/>
            <person name="Hitch T.C.A."/>
            <person name="Clavel T."/>
        </authorList>
    </citation>
    <scope>NUCLEOTIDE SEQUENCE [LARGE SCALE GENOMIC DNA]</scope>
    <source>
        <strain evidence="2">WCA-380-WT-3B3</strain>
    </source>
</reference>
<accession>A0A6I2V224</accession>
<dbReference type="InterPro" id="IPR023214">
    <property type="entry name" value="HAD_sf"/>
</dbReference>
<dbReference type="InterPro" id="IPR006379">
    <property type="entry name" value="HAD-SF_hydro_IIB"/>
</dbReference>
<organism evidence="1 2">
    <name type="scientific">Selenomonas montiformis</name>
    <dbReference type="NCBI Taxonomy" id="2652285"/>
    <lineage>
        <taxon>Bacteria</taxon>
        <taxon>Bacillati</taxon>
        <taxon>Bacillota</taxon>
        <taxon>Negativicutes</taxon>
        <taxon>Selenomonadales</taxon>
        <taxon>Selenomonadaceae</taxon>
        <taxon>Selenomonas</taxon>
    </lineage>
</organism>
<dbReference type="PANTHER" id="PTHR10000:SF8">
    <property type="entry name" value="HAD SUPERFAMILY HYDROLASE-LIKE, TYPE 3"/>
    <property type="match status" value="1"/>
</dbReference>
<dbReference type="InterPro" id="IPR036412">
    <property type="entry name" value="HAD-like_sf"/>
</dbReference>
<dbReference type="GO" id="GO:0000287">
    <property type="term" value="F:magnesium ion binding"/>
    <property type="evidence" value="ECO:0007669"/>
    <property type="project" value="TreeGrafter"/>
</dbReference>
<dbReference type="Pfam" id="PF08282">
    <property type="entry name" value="Hydrolase_3"/>
    <property type="match status" value="1"/>
</dbReference>
<keyword evidence="2" id="KW-1185">Reference proteome</keyword>
<dbReference type="RefSeq" id="WP_154621449.1">
    <property type="nucleotide sequence ID" value="NZ_VUNL01000014.1"/>
</dbReference>
<evidence type="ECO:0000313" key="2">
    <source>
        <dbReference type="Proteomes" id="UP000430222"/>
    </source>
</evidence>
<dbReference type="GO" id="GO:0016791">
    <property type="term" value="F:phosphatase activity"/>
    <property type="evidence" value="ECO:0007669"/>
    <property type="project" value="TreeGrafter"/>
</dbReference>
<protein>
    <submittedName>
        <fullName evidence="1">HAD family phosphatase</fullName>
    </submittedName>
</protein>
<dbReference type="NCBIfam" id="TIGR01484">
    <property type="entry name" value="HAD-SF-IIB"/>
    <property type="match status" value="1"/>
</dbReference>
<dbReference type="EMBL" id="VUNL01000014">
    <property type="protein sequence ID" value="MSV25686.1"/>
    <property type="molecule type" value="Genomic_DNA"/>
</dbReference>
<evidence type="ECO:0000313" key="1">
    <source>
        <dbReference type="EMBL" id="MSV25686.1"/>
    </source>
</evidence>
<dbReference type="GO" id="GO:0005829">
    <property type="term" value="C:cytosol"/>
    <property type="evidence" value="ECO:0007669"/>
    <property type="project" value="TreeGrafter"/>
</dbReference>
<dbReference type="PANTHER" id="PTHR10000">
    <property type="entry name" value="PHOSPHOSERINE PHOSPHATASE"/>
    <property type="match status" value="1"/>
</dbReference>
<name>A0A6I2V224_9FIRM</name>
<proteinExistence type="predicted"/>
<comment type="caution">
    <text evidence="1">The sequence shown here is derived from an EMBL/GenBank/DDBJ whole genome shotgun (WGS) entry which is preliminary data.</text>
</comment>
<dbReference type="Proteomes" id="UP000430222">
    <property type="component" value="Unassembled WGS sequence"/>
</dbReference>